<proteinExistence type="predicted"/>
<comment type="caution">
    <text evidence="8">The sequence shown here is derived from an EMBL/GenBank/DDBJ whole genome shotgun (WGS) entry which is preliminary data.</text>
</comment>
<evidence type="ECO:0000256" key="4">
    <source>
        <dbReference type="ARBA" id="ARBA00023136"/>
    </source>
</evidence>
<feature type="compositionally biased region" description="Polar residues" evidence="5">
    <location>
        <begin position="366"/>
        <end position="376"/>
    </location>
</feature>
<feature type="chain" id="PRO_5003468857" evidence="7">
    <location>
        <begin position="22"/>
        <end position="605"/>
    </location>
</feature>
<feature type="region of interest" description="Disordered" evidence="5">
    <location>
        <begin position="435"/>
        <end position="458"/>
    </location>
</feature>
<dbReference type="Proteomes" id="UP000007148">
    <property type="component" value="Unassembled WGS sequence"/>
</dbReference>
<organism evidence="8 9">
    <name type="scientific">Serendipita indica (strain DSM 11827)</name>
    <name type="common">Root endophyte fungus</name>
    <name type="synonym">Piriformospora indica</name>
    <dbReference type="NCBI Taxonomy" id="1109443"/>
    <lineage>
        <taxon>Eukaryota</taxon>
        <taxon>Fungi</taxon>
        <taxon>Dikarya</taxon>
        <taxon>Basidiomycota</taxon>
        <taxon>Agaricomycotina</taxon>
        <taxon>Agaricomycetes</taxon>
        <taxon>Sebacinales</taxon>
        <taxon>Serendipitaceae</taxon>
        <taxon>Serendipita</taxon>
    </lineage>
</organism>
<feature type="transmembrane region" description="Helical" evidence="6">
    <location>
        <begin position="153"/>
        <end position="177"/>
    </location>
</feature>
<keyword evidence="9" id="KW-1185">Reference proteome</keyword>
<accession>G4TT01</accession>
<gene>
    <name evidence="8" type="ORF">PIIN_08397</name>
</gene>
<dbReference type="OrthoDB" id="3207320at2759"/>
<feature type="compositionally biased region" description="Polar residues" evidence="5">
    <location>
        <begin position="531"/>
        <end position="553"/>
    </location>
</feature>
<dbReference type="PANTHER" id="PTHR15549:SF30">
    <property type="entry name" value="MID2 DOMAIN-CONTAINING PROTEIN"/>
    <property type="match status" value="1"/>
</dbReference>
<dbReference type="GO" id="GO:0016020">
    <property type="term" value="C:membrane"/>
    <property type="evidence" value="ECO:0007669"/>
    <property type="project" value="UniProtKB-SubCell"/>
</dbReference>
<reference evidence="8 9" key="1">
    <citation type="journal article" date="2011" name="PLoS Pathog.">
        <title>Endophytic Life Strategies Decoded by Genome and Transcriptome Analyses of the Mutualistic Root Symbiont Piriformospora indica.</title>
        <authorList>
            <person name="Zuccaro A."/>
            <person name="Lahrmann U."/>
            <person name="Guldener U."/>
            <person name="Langen G."/>
            <person name="Pfiffi S."/>
            <person name="Biedenkopf D."/>
            <person name="Wong P."/>
            <person name="Samans B."/>
            <person name="Grimm C."/>
            <person name="Basiewicz M."/>
            <person name="Murat C."/>
            <person name="Martin F."/>
            <person name="Kogel K.H."/>
        </authorList>
    </citation>
    <scope>NUCLEOTIDE SEQUENCE [LARGE SCALE GENOMIC DNA]</scope>
    <source>
        <strain evidence="8 9">DSM 11827</strain>
    </source>
</reference>
<evidence type="ECO:0000256" key="3">
    <source>
        <dbReference type="ARBA" id="ARBA00022989"/>
    </source>
</evidence>
<feature type="region of interest" description="Disordered" evidence="5">
    <location>
        <begin position="399"/>
        <end position="418"/>
    </location>
</feature>
<evidence type="ECO:0000256" key="2">
    <source>
        <dbReference type="ARBA" id="ARBA00022692"/>
    </source>
</evidence>
<dbReference type="PANTHER" id="PTHR15549">
    <property type="entry name" value="PAIRED IMMUNOGLOBULIN-LIKE TYPE 2 RECEPTOR"/>
    <property type="match status" value="1"/>
</dbReference>
<evidence type="ECO:0000256" key="5">
    <source>
        <dbReference type="SAM" id="MobiDB-lite"/>
    </source>
</evidence>
<dbReference type="InterPro" id="IPR051694">
    <property type="entry name" value="Immunoregulatory_rcpt-like"/>
</dbReference>
<evidence type="ECO:0000256" key="6">
    <source>
        <dbReference type="SAM" id="Phobius"/>
    </source>
</evidence>
<keyword evidence="2 6" id="KW-0812">Transmembrane</keyword>
<name>G4TT01_SERID</name>
<feature type="region of interest" description="Disordered" evidence="5">
    <location>
        <begin position="510"/>
        <end position="553"/>
    </location>
</feature>
<dbReference type="EMBL" id="CAFZ01000313">
    <property type="protein sequence ID" value="CCA74444.1"/>
    <property type="molecule type" value="Genomic_DNA"/>
</dbReference>
<keyword evidence="4 6" id="KW-0472">Membrane</keyword>
<protein>
    <submittedName>
        <fullName evidence="8">Uncharacterized protein</fullName>
    </submittedName>
</protein>
<dbReference type="HOGENOM" id="CLU_451353_0_0_1"/>
<dbReference type="AlphaFoldDB" id="G4TT01"/>
<feature type="region of interest" description="Disordered" evidence="5">
    <location>
        <begin position="361"/>
        <end position="392"/>
    </location>
</feature>
<dbReference type="InParanoid" id="G4TT01"/>
<evidence type="ECO:0000256" key="7">
    <source>
        <dbReference type="SAM" id="SignalP"/>
    </source>
</evidence>
<comment type="subcellular location">
    <subcellularLocation>
        <location evidence="1">Membrane</location>
        <topology evidence="1">Single-pass membrane protein</topology>
    </subcellularLocation>
</comment>
<sequence length="605" mass="63073">MRSTVNAFAAPLLLGSTLVYAAYIHPDAALQDSVLRKRQDNDGWGELGVVTGTISLTTVRPTNPAAAATNQGSGNPDSTPLPNAAVAATVDSQSHDSATDHATNTDTVHTTSGTLSNFSIFTHSSSPSVASIPTALAPSPGAAESTGVQNRGVLVGIVVGGVVFGCLALTVGLWLCYRRRGPTSGASTPRYTTPVVGDEKSRSPLAFLRKGGNLPWKKGHVRVKSSMSFASPIIGDEPNMVETPSANSRAPLAAHLGGGGGNAGRDTWNGRWSTFSTSDGSAYPQTPVNNTLPLSGVLMETVVESDAPSTPRPAPGPLRTNSEYLQLQRSSNDSVFAIPPAKDQSPHLPPLGATRYSTYREEDATMSPSTPTSSGALTFGSAGHGGPTHYQRMSDRTVTSQPYSSGLYSTTNSSHPGNHSTVLLTTKPKFNPIHHNGSGNVSTRQGSTGSGSGGDGATIRITNPFLDDDDLSSYGHGIVEASSDVDDSRSIQSMESGAFGAYPSSAGCMPLPSNSKHGALSPSPTPDAERSSTSSDTASAPMTRPRSSLISDASSDYPYPMGYAVDPDGNVANPFLRISELLEEVDGRMRWPSPPLLNRSESRNY</sequence>
<evidence type="ECO:0000256" key="1">
    <source>
        <dbReference type="ARBA" id="ARBA00004167"/>
    </source>
</evidence>
<dbReference type="GO" id="GO:0071944">
    <property type="term" value="C:cell periphery"/>
    <property type="evidence" value="ECO:0007669"/>
    <property type="project" value="UniProtKB-ARBA"/>
</dbReference>
<keyword evidence="7" id="KW-0732">Signal</keyword>
<evidence type="ECO:0000313" key="8">
    <source>
        <dbReference type="EMBL" id="CCA74444.1"/>
    </source>
</evidence>
<evidence type="ECO:0000313" key="9">
    <source>
        <dbReference type="Proteomes" id="UP000007148"/>
    </source>
</evidence>
<keyword evidence="3 6" id="KW-1133">Transmembrane helix</keyword>
<feature type="signal peptide" evidence="7">
    <location>
        <begin position="1"/>
        <end position="21"/>
    </location>
</feature>